<feature type="transmembrane region" description="Helical" evidence="11">
    <location>
        <begin position="904"/>
        <end position="931"/>
    </location>
</feature>
<feature type="domain" description="ABC transmembrane type-1" evidence="13">
    <location>
        <begin position="20"/>
        <end position="309"/>
    </location>
</feature>
<dbReference type="PANTHER" id="PTHR45136">
    <property type="entry name" value="ABC TRANSPORTER DOMAIN-CONTAINING PROTEIN"/>
    <property type="match status" value="1"/>
</dbReference>
<feature type="transmembrane region" description="Helical" evidence="11">
    <location>
        <begin position="64"/>
        <end position="84"/>
    </location>
</feature>
<dbReference type="Gene3D" id="3.40.50.300">
    <property type="entry name" value="P-loop containing nucleotide triphosphate hydrolases"/>
    <property type="match status" value="2"/>
</dbReference>
<keyword evidence="15" id="KW-1185">Reference proteome</keyword>
<dbReference type="CDD" id="cd03249">
    <property type="entry name" value="ABC_MTABC3_MDL1_MDL2"/>
    <property type="match status" value="2"/>
</dbReference>
<evidence type="ECO:0000256" key="1">
    <source>
        <dbReference type="ARBA" id="ARBA00007577"/>
    </source>
</evidence>
<dbReference type="SUPFAM" id="SSF52540">
    <property type="entry name" value="P-loop containing nucleoside triphosphate hydrolases"/>
    <property type="match status" value="2"/>
</dbReference>
<dbReference type="CDD" id="cd18578">
    <property type="entry name" value="ABC_6TM_Pgp_ABCB1_D2_like"/>
    <property type="match status" value="1"/>
</dbReference>
<feature type="transmembrane region" description="Helical" evidence="11">
    <location>
        <begin position="146"/>
        <end position="165"/>
    </location>
</feature>
<dbReference type="PROSITE" id="PS50893">
    <property type="entry name" value="ABC_TRANSPORTER_2"/>
    <property type="match status" value="2"/>
</dbReference>
<evidence type="ECO:0000256" key="3">
    <source>
        <dbReference type="ARBA" id="ARBA00022692"/>
    </source>
</evidence>
<reference evidence="14 15" key="1">
    <citation type="submission" date="2021-09" db="EMBL/GenBank/DDBJ databases">
        <title>Genomic insights and catalytic innovation underlie evolution of tropane alkaloids biosynthesis.</title>
        <authorList>
            <person name="Wang Y.-J."/>
            <person name="Tian T."/>
            <person name="Huang J.-P."/>
            <person name="Huang S.-X."/>
        </authorList>
    </citation>
    <scope>NUCLEOTIDE SEQUENCE [LARGE SCALE GENOMIC DNA]</scope>
    <source>
        <strain evidence="14">KIB-2018</strain>
        <tissue evidence="14">Leaf</tissue>
    </source>
</reference>
<keyword evidence="3 11" id="KW-0812">Transmembrane</keyword>
<dbReference type="InterPro" id="IPR027417">
    <property type="entry name" value="P-loop_NTPase"/>
</dbReference>
<keyword evidence="4" id="KW-0677">Repeat</keyword>
<feature type="transmembrane region" description="Helical" evidence="11">
    <location>
        <begin position="171"/>
        <end position="189"/>
    </location>
</feature>
<evidence type="ECO:0000256" key="10">
    <source>
        <dbReference type="SAM" id="MobiDB-lite"/>
    </source>
</evidence>
<organism evidence="14 15">
    <name type="scientific">Erythroxylum novogranatense</name>
    <dbReference type="NCBI Taxonomy" id="1862640"/>
    <lineage>
        <taxon>Eukaryota</taxon>
        <taxon>Viridiplantae</taxon>
        <taxon>Streptophyta</taxon>
        <taxon>Embryophyta</taxon>
        <taxon>Tracheophyta</taxon>
        <taxon>Spermatophyta</taxon>
        <taxon>Magnoliopsida</taxon>
        <taxon>eudicotyledons</taxon>
        <taxon>Gunneridae</taxon>
        <taxon>Pentapetalae</taxon>
        <taxon>rosids</taxon>
        <taxon>fabids</taxon>
        <taxon>Malpighiales</taxon>
        <taxon>Erythroxylaceae</taxon>
        <taxon>Erythroxylum</taxon>
    </lineage>
</organism>
<dbReference type="SMART" id="SM00382">
    <property type="entry name" value="AAA"/>
    <property type="match status" value="2"/>
</dbReference>
<keyword evidence="2" id="KW-0813">Transport</keyword>
<dbReference type="InterPro" id="IPR011527">
    <property type="entry name" value="ABC1_TM_dom"/>
</dbReference>
<evidence type="ECO:0000256" key="7">
    <source>
        <dbReference type="ARBA" id="ARBA00022989"/>
    </source>
</evidence>
<dbReference type="GO" id="GO:0005524">
    <property type="term" value="F:ATP binding"/>
    <property type="evidence" value="ECO:0007669"/>
    <property type="project" value="UniProtKB-KW"/>
</dbReference>
<dbReference type="InterPro" id="IPR036640">
    <property type="entry name" value="ABC1_TM_sf"/>
</dbReference>
<dbReference type="InterPro" id="IPR003593">
    <property type="entry name" value="AAA+_ATPase"/>
</dbReference>
<dbReference type="Pfam" id="PF00664">
    <property type="entry name" value="ABC_membrane"/>
    <property type="match status" value="2"/>
</dbReference>
<dbReference type="InterPro" id="IPR003439">
    <property type="entry name" value="ABC_transporter-like_ATP-bd"/>
</dbReference>
<comment type="similarity">
    <text evidence="1">Belongs to the ABC transporter superfamily. ABCB family. Multidrug resistance exporter (TC 3.A.1.201) subfamily.</text>
</comment>
<evidence type="ECO:0000256" key="11">
    <source>
        <dbReference type="SAM" id="Phobius"/>
    </source>
</evidence>
<sequence>MGAKGSLFRYTDWVDKLLMFFGVLGSFGDGLMTPLTMYVLSGVINEYGAVSDLSSFTATVNKYTLRLLYVASFVGVSAFIEGVCWTRTAERQTSCIRTEYLKSILRQDVGFFDSESGSSNTFEVISAITSDAFSIQDTIAEKIPNFLAQLTSFLFSIVAAFLLSWRLTVAILPLSILFLIPAVGFGLVMQKLGVKMKEAYGRAGGVAEQAISSIRTVYSYVGELQTLDRFSEALQESMVFGIKQGLVKGLLIGTAAMIYVAWGYQAWVGTVLITQRGEKGGAIFVSGVLVMLGGVSLMQALPNVSFLSEASTAATRIYKKIDQVPIIDSESKKGKILPRVRGEIVFRNVGFSYPSRPNTPILQGFNLKLQASKTVGLVGGSGSGKSTIISLLERFYDPESGNIFLDGHKLNSLQLPWLRSQIGLVNQEPLLFATSVKENILFGKEGASMEFIVNAAKAANAHDFILKLPDGYDTQVGQFGIQLSGGQKQRIAIARALIRDPKILLLDEATSALDAESERIVQEALDKVSVGRTTIIVAHRLSTIQKADLIVVLEAGKVVESGSHYELMQINSGEGGAYKKLVQLQQTATQNEVSLSPKSTTGDNKQYRMQSPGTHKLHVNEISNYQGSPTYSFTPVFSISMTNSPKMNFYDEGSNYSSSNSLHSPPSQWRLLRLNGPEWKRVLLGCIGAASSGIIQPAASYSLGVLVSVYFLNDVSAIKRKGKVFGFIFLGLGVLAFISNVVQHHNFAFMGERLIKRVRMQMLEKLFTFEIGWFDKDENTSAAICSRLATDAQLVRSVIAERISLMIQVVISASIAFLLSLLISWRVAIVIIAIQPFVIASFYSRSVLMKNMSGKAQKAQNEGSQLASEAIFNHRTITAFSSQKKMLSLFVQTMKETKKETVKLSWFTAIVLFSSQFLTTMSSAIGFWYGGKLMSQGLVSSKQLFQVFFLLMSTARAIADAGSMSSDLARGANALRSVFEILDKETEINPDEPQGIKVNKTLRGCIELNEVIFSYPNRPSQMIFTGLTLKIEAGKTVTLVGQSGSGKSTIIGLIERFYEPESGSILIDGRDIRRYNLRDLRSHIALVSQEPALFSGTIRENIAYGKENVREAEIRRAATLANAHEFISSLKDGYDTYCGERGAQLSGGQKQRIALARAILKNPTILLLDEATSALDSVSESLVQEALEKLMVGRTCVVVAHRLSTIQKSDSIAVIKNGKVVEEGSHYDLLRIGRAGAYYSLINVQRGQSNYR</sequence>
<dbReference type="InterPro" id="IPR017871">
    <property type="entry name" value="ABC_transporter-like_CS"/>
</dbReference>
<evidence type="ECO:0000259" key="13">
    <source>
        <dbReference type="PROSITE" id="PS50929"/>
    </source>
</evidence>
<evidence type="ECO:0000313" key="15">
    <source>
        <dbReference type="Proteomes" id="UP001159364"/>
    </source>
</evidence>
<evidence type="ECO:0000256" key="9">
    <source>
        <dbReference type="ARBA" id="ARBA00023180"/>
    </source>
</evidence>
<gene>
    <name evidence="14" type="ORF">K2173_002708</name>
</gene>
<dbReference type="GO" id="GO:0140359">
    <property type="term" value="F:ABC-type transporter activity"/>
    <property type="evidence" value="ECO:0007669"/>
    <property type="project" value="InterPro"/>
</dbReference>
<feature type="transmembrane region" description="Helical" evidence="11">
    <location>
        <begin position="803"/>
        <end position="823"/>
    </location>
</feature>
<keyword evidence="5" id="KW-0547">Nucleotide-binding</keyword>
<evidence type="ECO:0000256" key="6">
    <source>
        <dbReference type="ARBA" id="ARBA00022840"/>
    </source>
</evidence>
<accession>A0AAV8SXS4</accession>
<dbReference type="PANTHER" id="PTHR45136:SF2">
    <property type="entry name" value="ABC TRANSPORTER DOMAIN-CONTAINING PROTEIN"/>
    <property type="match status" value="1"/>
</dbReference>
<proteinExistence type="inferred from homology"/>
<protein>
    <recommendedName>
        <fullName evidence="16">Multidrug resistance protein</fullName>
    </recommendedName>
</protein>
<keyword evidence="9" id="KW-0325">Glycoprotein</keyword>
<evidence type="ECO:0000256" key="5">
    <source>
        <dbReference type="ARBA" id="ARBA00022741"/>
    </source>
</evidence>
<comment type="caution">
    <text evidence="14">The sequence shown here is derived from an EMBL/GenBank/DDBJ whole genome shotgun (WGS) entry which is preliminary data.</text>
</comment>
<evidence type="ECO:0000259" key="12">
    <source>
        <dbReference type="PROSITE" id="PS50893"/>
    </source>
</evidence>
<dbReference type="PROSITE" id="PS50929">
    <property type="entry name" value="ABC_TM1F"/>
    <property type="match status" value="2"/>
</dbReference>
<dbReference type="Proteomes" id="UP001159364">
    <property type="component" value="Linkage Group LG07"/>
</dbReference>
<evidence type="ECO:0000256" key="8">
    <source>
        <dbReference type="ARBA" id="ARBA00023136"/>
    </source>
</evidence>
<evidence type="ECO:0000256" key="2">
    <source>
        <dbReference type="ARBA" id="ARBA00022448"/>
    </source>
</evidence>
<dbReference type="Pfam" id="PF00005">
    <property type="entry name" value="ABC_tran"/>
    <property type="match status" value="2"/>
</dbReference>
<keyword evidence="6" id="KW-0067">ATP-binding</keyword>
<feature type="transmembrane region" description="Helical" evidence="11">
    <location>
        <begin position="682"/>
        <end position="712"/>
    </location>
</feature>
<feature type="domain" description="ABC transporter" evidence="12">
    <location>
        <begin position="344"/>
        <end position="580"/>
    </location>
</feature>
<name>A0AAV8SXS4_9ROSI</name>
<feature type="region of interest" description="Disordered" evidence="10">
    <location>
        <begin position="589"/>
        <end position="610"/>
    </location>
</feature>
<feature type="transmembrane region" description="Helical" evidence="11">
    <location>
        <begin position="724"/>
        <end position="742"/>
    </location>
</feature>
<dbReference type="Gene3D" id="1.20.1560.10">
    <property type="entry name" value="ABC transporter type 1, transmembrane domain"/>
    <property type="match status" value="1"/>
</dbReference>
<evidence type="ECO:0008006" key="16">
    <source>
        <dbReference type="Google" id="ProtNLM"/>
    </source>
</evidence>
<feature type="domain" description="ABC transporter" evidence="12">
    <location>
        <begin position="1006"/>
        <end position="1242"/>
    </location>
</feature>
<evidence type="ECO:0000313" key="14">
    <source>
        <dbReference type="EMBL" id="KAJ8758929.1"/>
    </source>
</evidence>
<dbReference type="FunFam" id="3.40.50.300:FF:000205">
    <property type="entry name" value="ABC transporter B family member 4"/>
    <property type="match status" value="2"/>
</dbReference>
<dbReference type="GO" id="GO:0016887">
    <property type="term" value="F:ATP hydrolysis activity"/>
    <property type="evidence" value="ECO:0007669"/>
    <property type="project" value="InterPro"/>
</dbReference>
<feature type="transmembrane region" description="Helical" evidence="11">
    <location>
        <begin position="829"/>
        <end position="848"/>
    </location>
</feature>
<keyword evidence="8 11" id="KW-0472">Membrane</keyword>
<dbReference type="GO" id="GO:0016020">
    <property type="term" value="C:membrane"/>
    <property type="evidence" value="ECO:0007669"/>
    <property type="project" value="InterPro"/>
</dbReference>
<feature type="transmembrane region" description="Helical" evidence="11">
    <location>
        <begin position="20"/>
        <end position="44"/>
    </location>
</feature>
<dbReference type="CDD" id="cd18577">
    <property type="entry name" value="ABC_6TM_Pgp_ABCB1_D1_like"/>
    <property type="match status" value="1"/>
</dbReference>
<dbReference type="SUPFAM" id="SSF90123">
    <property type="entry name" value="ABC transporter transmembrane region"/>
    <property type="match status" value="2"/>
</dbReference>
<feature type="transmembrane region" description="Helical" evidence="11">
    <location>
        <begin position="282"/>
        <end position="301"/>
    </location>
</feature>
<keyword evidence="7 11" id="KW-1133">Transmembrane helix</keyword>
<feature type="transmembrane region" description="Helical" evidence="11">
    <location>
        <begin position="245"/>
        <end position="262"/>
    </location>
</feature>
<dbReference type="EMBL" id="JAIWQS010000007">
    <property type="protein sequence ID" value="KAJ8758929.1"/>
    <property type="molecule type" value="Genomic_DNA"/>
</dbReference>
<evidence type="ECO:0000256" key="4">
    <source>
        <dbReference type="ARBA" id="ARBA00022737"/>
    </source>
</evidence>
<feature type="domain" description="ABC transmembrane type-1" evidence="13">
    <location>
        <begin position="683"/>
        <end position="970"/>
    </location>
</feature>
<dbReference type="AlphaFoldDB" id="A0AAV8SXS4"/>
<dbReference type="PROSITE" id="PS00211">
    <property type="entry name" value="ABC_TRANSPORTER_1"/>
    <property type="match status" value="2"/>
</dbReference>